<evidence type="ECO:0000313" key="11">
    <source>
        <dbReference type="WormBase" id="CBG17242"/>
    </source>
</evidence>
<dbReference type="WormBase" id="CBG17242">
    <property type="protein sequence ID" value="CBP40927"/>
    <property type="gene ID" value="WBGene00036937"/>
</dbReference>
<feature type="compositionally biased region" description="Polar residues" evidence="7">
    <location>
        <begin position="229"/>
        <end position="240"/>
    </location>
</feature>
<dbReference type="SUPFAM" id="SSF56112">
    <property type="entry name" value="Protein kinase-like (PK-like)"/>
    <property type="match status" value="1"/>
</dbReference>
<evidence type="ECO:0000313" key="9">
    <source>
        <dbReference type="EMBL" id="CAP34903.1"/>
    </source>
</evidence>
<dbReference type="GO" id="GO:0005524">
    <property type="term" value="F:ATP binding"/>
    <property type="evidence" value="ECO:0007669"/>
    <property type="project" value="UniProtKB-KW"/>
</dbReference>
<dbReference type="InterPro" id="IPR008271">
    <property type="entry name" value="Ser/Thr_kinase_AS"/>
</dbReference>
<evidence type="ECO:0000256" key="3">
    <source>
        <dbReference type="ARBA" id="ARBA00022741"/>
    </source>
</evidence>
<proteinExistence type="inferred from homology"/>
<keyword evidence="5" id="KW-0067">ATP-binding</keyword>
<dbReference type="InterPro" id="IPR000719">
    <property type="entry name" value="Prot_kinase_dom"/>
</dbReference>
<keyword evidence="1" id="KW-0723">Serine/threonine-protein kinase</keyword>
<evidence type="ECO:0000313" key="10">
    <source>
        <dbReference type="Proteomes" id="UP000008549"/>
    </source>
</evidence>
<gene>
    <name evidence="9 11" type="ORF">CBG17242</name>
    <name evidence="9" type="ORF">CBG_17242</name>
</gene>
<dbReference type="GeneID" id="8586231"/>
<feature type="compositionally biased region" description="Polar residues" evidence="7">
    <location>
        <begin position="369"/>
        <end position="383"/>
    </location>
</feature>
<dbReference type="InterPro" id="IPR051175">
    <property type="entry name" value="CLK_kinases"/>
</dbReference>
<feature type="compositionally biased region" description="Low complexity" evidence="7">
    <location>
        <begin position="192"/>
        <end position="203"/>
    </location>
</feature>
<comment type="similarity">
    <text evidence="6">Belongs to the protein kinase superfamily. CMGC Ser/Thr protein kinase family. Lammer subfamily.</text>
</comment>
<dbReference type="AlphaFoldDB" id="A8XQH8"/>
<name>A8XQH8_CAEBR</name>
<dbReference type="SMART" id="SM00220">
    <property type="entry name" value="S_TKc"/>
    <property type="match status" value="1"/>
</dbReference>
<dbReference type="PROSITE" id="PS50011">
    <property type="entry name" value="PROTEIN_KINASE_DOM"/>
    <property type="match status" value="1"/>
</dbReference>
<dbReference type="RefSeq" id="XP_002644236.1">
    <property type="nucleotide sequence ID" value="XM_002644190.1"/>
</dbReference>
<dbReference type="GO" id="GO:0005634">
    <property type="term" value="C:nucleus"/>
    <property type="evidence" value="ECO:0000318"/>
    <property type="project" value="GO_Central"/>
</dbReference>
<evidence type="ECO:0000256" key="1">
    <source>
        <dbReference type="ARBA" id="ARBA00022527"/>
    </source>
</evidence>
<feature type="region of interest" description="Disordered" evidence="7">
    <location>
        <begin position="181"/>
        <end position="240"/>
    </location>
</feature>
<protein>
    <submittedName>
        <fullName evidence="9">Protein CBG17242</fullName>
    </submittedName>
</protein>
<dbReference type="Gene3D" id="1.10.510.10">
    <property type="entry name" value="Transferase(Phosphotransferase) domain 1"/>
    <property type="match status" value="1"/>
</dbReference>
<evidence type="ECO:0000256" key="7">
    <source>
        <dbReference type="SAM" id="MobiDB-lite"/>
    </source>
</evidence>
<dbReference type="Proteomes" id="UP000008549">
    <property type="component" value="Unassembled WGS sequence"/>
</dbReference>
<evidence type="ECO:0000259" key="8">
    <source>
        <dbReference type="PROSITE" id="PS50011"/>
    </source>
</evidence>
<feature type="domain" description="Protein kinase" evidence="8">
    <location>
        <begin position="435"/>
        <end position="750"/>
    </location>
</feature>
<dbReference type="EMBL" id="HE601483">
    <property type="protein sequence ID" value="CAP34903.1"/>
    <property type="molecule type" value="Genomic_DNA"/>
</dbReference>
<feature type="region of interest" description="Disordered" evidence="7">
    <location>
        <begin position="348"/>
        <end position="435"/>
    </location>
</feature>
<feature type="region of interest" description="Disordered" evidence="7">
    <location>
        <begin position="1"/>
        <end position="51"/>
    </location>
</feature>
<dbReference type="PANTHER" id="PTHR45646:SF8">
    <property type="entry name" value="PROTEIN KINASE DOMAIN-CONTAINING PROTEIN"/>
    <property type="match status" value="1"/>
</dbReference>
<keyword evidence="4" id="KW-0418">Kinase</keyword>
<evidence type="ECO:0000256" key="5">
    <source>
        <dbReference type="ARBA" id="ARBA00022840"/>
    </source>
</evidence>
<evidence type="ECO:0000256" key="2">
    <source>
        <dbReference type="ARBA" id="ARBA00022679"/>
    </source>
</evidence>
<reference evidence="9 10" key="2">
    <citation type="journal article" date="2011" name="PLoS Genet.">
        <title>Caenorhabditis briggsae recombinant inbred line genotypes reveal inter-strain incompatibility and the evolution of recombination.</title>
        <authorList>
            <person name="Ross J.A."/>
            <person name="Koboldt D.C."/>
            <person name="Staisch J.E."/>
            <person name="Chamberlin H.M."/>
            <person name="Gupta B.P."/>
            <person name="Miller R.D."/>
            <person name="Baird S.E."/>
            <person name="Haag E.S."/>
        </authorList>
    </citation>
    <scope>NUCLEOTIDE SEQUENCE [LARGE SCALE GENOMIC DNA]</scope>
    <source>
        <strain evidence="9 10">AF16</strain>
    </source>
</reference>
<dbReference type="InterPro" id="IPR011009">
    <property type="entry name" value="Kinase-like_dom_sf"/>
</dbReference>
<feature type="compositionally biased region" description="Basic and acidic residues" evidence="7">
    <location>
        <begin position="399"/>
        <end position="409"/>
    </location>
</feature>
<dbReference type="HOGENOM" id="CLU_369725_0_0_1"/>
<evidence type="ECO:0000256" key="4">
    <source>
        <dbReference type="ARBA" id="ARBA00022777"/>
    </source>
</evidence>
<dbReference type="KEGG" id="cbr:CBG_17242"/>
<accession>A8XQH8</accession>
<feature type="compositionally biased region" description="Polar residues" evidence="7">
    <location>
        <begin position="415"/>
        <end position="433"/>
    </location>
</feature>
<dbReference type="InParanoid" id="A8XQH8"/>
<dbReference type="GO" id="GO:0004674">
    <property type="term" value="F:protein serine/threonine kinase activity"/>
    <property type="evidence" value="ECO:0000318"/>
    <property type="project" value="GO_Central"/>
</dbReference>
<dbReference type="Pfam" id="PF00069">
    <property type="entry name" value="Pkinase"/>
    <property type="match status" value="1"/>
</dbReference>
<sequence>MNGKKTTPRPPDGEDNGVMKNNGDSKIKAAASESRTQQDEQDAGIAQDASQKIQQAPLAQVNEELQQRQRAHNQLILQMLQNQQAQHNRDQRARQGLPAQNELPARVIDYSPLNHYLQQGSRILARTNELLQLLMEPQAQNDMNQADGEDLREKEVEKPQTAAELQKAQCARIHQMIQKQQAEHLKNHHAQQDQQAQKPQTAAELQKAQCARIHQMIQKQQAEHLKNRPAQQDQQAQNEPTIESTFLSDLTKADESILQHLYKPIGNNMNPIPLSLNILNLRAPQVQNTQIAAISQDDEERQRQLLKSELILRQLNLPQPLNHMNLRASEIPAHVDGKTSLYQVYTAGDSQGHHSSRPTPKRAREADESGNNMKRNQPSSSQPIPEKRKNFSAVENDEKEAPSELKNEEGAETFQGPSSRNEQNQMTEDSSTPYEYEPAHVDKTSLPKVLQVLNGPEFRVKGVFGDGVYGIVLRAFKMIRDNPHDNLLSLTYLGWLQNPPSFCTARVLMTQACGPSLSDVMTKVKREQPGCEFAVYSLPNIREIGKQIAAGMEHLEKLKIYHLDLKSSNVVFTESFAYRTELEADRAVIDMSHTDVKVIDYGVAQFHSSSGSRSSFQLAQAPEMRAPELFLGLPYNTKSDVWSMGCMTLKVYSGRTPFPIQTTQQNQFELLMSTLQKTVPENMLEESKREGKCLLNLSFLQTIVNDNEQGLHKWVREESHRTLFNLLDLMFTVDPSNRPSFGDIKKHEFFLNK</sequence>
<dbReference type="eggNOG" id="KOG0671">
    <property type="taxonomic scope" value="Eukaryota"/>
</dbReference>
<keyword evidence="2" id="KW-0808">Transferase</keyword>
<organism evidence="9 10">
    <name type="scientific">Caenorhabditis briggsae</name>
    <dbReference type="NCBI Taxonomy" id="6238"/>
    <lineage>
        <taxon>Eukaryota</taxon>
        <taxon>Metazoa</taxon>
        <taxon>Ecdysozoa</taxon>
        <taxon>Nematoda</taxon>
        <taxon>Chromadorea</taxon>
        <taxon>Rhabditida</taxon>
        <taxon>Rhabditina</taxon>
        <taxon>Rhabditomorpha</taxon>
        <taxon>Rhabditoidea</taxon>
        <taxon>Rhabditidae</taxon>
        <taxon>Peloderinae</taxon>
        <taxon>Caenorhabditis</taxon>
    </lineage>
</organism>
<keyword evidence="3" id="KW-0547">Nucleotide-binding</keyword>
<reference evidence="9 10" key="1">
    <citation type="journal article" date="2003" name="PLoS Biol.">
        <title>The genome sequence of Caenorhabditis briggsae: a platform for comparative genomics.</title>
        <authorList>
            <person name="Stein L.D."/>
            <person name="Bao Z."/>
            <person name="Blasiar D."/>
            <person name="Blumenthal T."/>
            <person name="Brent M.R."/>
            <person name="Chen N."/>
            <person name="Chinwalla A."/>
            <person name="Clarke L."/>
            <person name="Clee C."/>
            <person name="Coghlan A."/>
            <person name="Coulson A."/>
            <person name="D'Eustachio P."/>
            <person name="Fitch D.H."/>
            <person name="Fulton L.A."/>
            <person name="Fulton R.E."/>
            <person name="Griffiths-Jones S."/>
            <person name="Harris T.W."/>
            <person name="Hillier L.W."/>
            <person name="Kamath R."/>
            <person name="Kuwabara P.E."/>
            <person name="Mardis E.R."/>
            <person name="Marra M.A."/>
            <person name="Miner T.L."/>
            <person name="Minx P."/>
            <person name="Mullikin J.C."/>
            <person name="Plumb R.W."/>
            <person name="Rogers J."/>
            <person name="Schein J.E."/>
            <person name="Sohrmann M."/>
            <person name="Spieth J."/>
            <person name="Stajich J.E."/>
            <person name="Wei C."/>
            <person name="Willey D."/>
            <person name="Wilson R.K."/>
            <person name="Durbin R."/>
            <person name="Waterston R.H."/>
        </authorList>
    </citation>
    <scope>NUCLEOTIDE SEQUENCE [LARGE SCALE GENOMIC DNA]</scope>
    <source>
        <strain evidence="9 10">AF16</strain>
    </source>
</reference>
<dbReference type="CTD" id="8586231"/>
<keyword evidence="10" id="KW-1185">Reference proteome</keyword>
<dbReference type="PROSITE" id="PS00108">
    <property type="entry name" value="PROTEIN_KINASE_ST"/>
    <property type="match status" value="1"/>
</dbReference>
<dbReference type="PANTHER" id="PTHR45646">
    <property type="entry name" value="SERINE/THREONINE-PROTEIN KINASE DOA-RELATED"/>
    <property type="match status" value="1"/>
</dbReference>
<dbReference type="GO" id="GO:0043484">
    <property type="term" value="P:regulation of RNA splicing"/>
    <property type="evidence" value="ECO:0000318"/>
    <property type="project" value="GO_Central"/>
</dbReference>
<evidence type="ECO:0000256" key="6">
    <source>
        <dbReference type="ARBA" id="ARBA00037966"/>
    </source>
</evidence>